<evidence type="ECO:0000313" key="1">
    <source>
        <dbReference type="EMBL" id="EDM75788.1"/>
    </source>
</evidence>
<dbReference type="Proteomes" id="UP000005801">
    <property type="component" value="Unassembled WGS sequence"/>
</dbReference>
<proteinExistence type="predicted"/>
<dbReference type="AlphaFoldDB" id="A6GEE7"/>
<comment type="caution">
    <text evidence="1">The sequence shown here is derived from an EMBL/GenBank/DDBJ whole genome shotgun (WGS) entry which is preliminary data.</text>
</comment>
<dbReference type="STRING" id="391625.PPSIR1_17815"/>
<organism evidence="1 2">
    <name type="scientific">Plesiocystis pacifica SIR-1</name>
    <dbReference type="NCBI Taxonomy" id="391625"/>
    <lineage>
        <taxon>Bacteria</taxon>
        <taxon>Pseudomonadati</taxon>
        <taxon>Myxococcota</taxon>
        <taxon>Polyangia</taxon>
        <taxon>Nannocystales</taxon>
        <taxon>Nannocystaceae</taxon>
        <taxon>Plesiocystis</taxon>
    </lineage>
</organism>
<protein>
    <submittedName>
        <fullName evidence="1">Uncharacterized protein</fullName>
    </submittedName>
</protein>
<dbReference type="EMBL" id="ABCS01000081">
    <property type="protein sequence ID" value="EDM75788.1"/>
    <property type="molecule type" value="Genomic_DNA"/>
</dbReference>
<reference evidence="1 2" key="1">
    <citation type="submission" date="2007-06" db="EMBL/GenBank/DDBJ databases">
        <authorList>
            <person name="Shimkets L."/>
            <person name="Ferriera S."/>
            <person name="Johnson J."/>
            <person name="Kravitz S."/>
            <person name="Beeson K."/>
            <person name="Sutton G."/>
            <person name="Rogers Y.-H."/>
            <person name="Friedman R."/>
            <person name="Frazier M."/>
            <person name="Venter J.C."/>
        </authorList>
    </citation>
    <scope>NUCLEOTIDE SEQUENCE [LARGE SCALE GENOMIC DNA]</scope>
    <source>
        <strain evidence="1 2">SIR-1</strain>
    </source>
</reference>
<gene>
    <name evidence="1" type="ORF">PPSIR1_17815</name>
</gene>
<keyword evidence="2" id="KW-1185">Reference proteome</keyword>
<accession>A6GEE7</accession>
<sequence>MGVVMSQAGAYRPRRRPVIGGKRSKPRFSGKLGLLAIFIVPLLLVLHAPLLAAFVPGALLTMAGIDALEQRGEQHQQALAAGQVVQVGDLDDLRRMEHAEAIVATSRRVS</sequence>
<evidence type="ECO:0000313" key="2">
    <source>
        <dbReference type="Proteomes" id="UP000005801"/>
    </source>
</evidence>
<name>A6GEE7_9BACT</name>